<dbReference type="EMBL" id="LCJM01000025">
    <property type="protein sequence ID" value="KKT78264.1"/>
    <property type="molecule type" value="Genomic_DNA"/>
</dbReference>
<organism evidence="2 3">
    <name type="scientific">Candidatus Giovannonibacteria bacterium GW2011_GWC2_44_8</name>
    <dbReference type="NCBI Taxonomy" id="1618657"/>
    <lineage>
        <taxon>Bacteria</taxon>
        <taxon>Candidatus Giovannoniibacteriota</taxon>
    </lineage>
</organism>
<gene>
    <name evidence="2" type="ORF">UW74_C0025G0004</name>
</gene>
<dbReference type="Gene3D" id="2.40.10.10">
    <property type="entry name" value="Trypsin-like serine proteases"/>
    <property type="match status" value="1"/>
</dbReference>
<keyword evidence="1" id="KW-0812">Transmembrane</keyword>
<sequence>MSYLPNSKIKFLALAFLVLTVAGLGFFAVDTYAPQPALTTFLLPKLPELELELNQNQIADLVKPSVVRIVQYATGTAIVPPFKVDLKNYAITFPKGKSVNVPIDLKLTGTGFFVRPDGYIVTNSHVVSPQMIKYTAVLPLIFQAFFKETLTALSKNSKAQFDDEKMTEFGKTIFEQLAEKSTFQFDQKISVVNPSLGNEKFDDALESGFPVTVIKSGDFISDEKDLAVIKISQTNTPALALGDSEGLTTGNRIFVFGFPGTAQISFKDLIEPTFTQGIINAFKDSEKKDFKYIQTDAKVAPGSSGGPLLDEKGNTVGIITLQSQAGALSGGGDVFAFAIPLDPVNDFLKNSRTNPEPGAYYKHLLAGLQLLRNNHCEKAIKEFDQAQETNKAFAIRLDAYIDQCKGIIAKRESIDNWKNELAARLRLVPAFTWVLAGGSLVIIVFLGIFTFVLRKRMKVEEKELHILEERVAKDEAVTRNPGADISAYVMQARKSGMSDEAIRNALRTSGWADPDIEKALMNK</sequence>
<evidence type="ECO:0000313" key="2">
    <source>
        <dbReference type="EMBL" id="KKT78264.1"/>
    </source>
</evidence>
<dbReference type="InterPro" id="IPR009003">
    <property type="entry name" value="Peptidase_S1_PA"/>
</dbReference>
<keyword evidence="1" id="KW-0472">Membrane</keyword>
<keyword evidence="1" id="KW-1133">Transmembrane helix</keyword>
<dbReference type="InterPro" id="IPR043504">
    <property type="entry name" value="Peptidase_S1_PA_chymotrypsin"/>
</dbReference>
<evidence type="ECO:0000313" key="3">
    <source>
        <dbReference type="Proteomes" id="UP000034889"/>
    </source>
</evidence>
<name>A0A0G1N237_9BACT</name>
<dbReference type="PANTHER" id="PTHR22939">
    <property type="entry name" value="SERINE PROTEASE FAMILY S1C HTRA-RELATED"/>
    <property type="match status" value="1"/>
</dbReference>
<evidence type="ECO:0000256" key="1">
    <source>
        <dbReference type="SAM" id="Phobius"/>
    </source>
</evidence>
<dbReference type="Gene3D" id="2.40.10.120">
    <property type="match status" value="1"/>
</dbReference>
<dbReference type="Proteomes" id="UP000034889">
    <property type="component" value="Unassembled WGS sequence"/>
</dbReference>
<feature type="transmembrane region" description="Helical" evidence="1">
    <location>
        <begin position="430"/>
        <end position="453"/>
    </location>
</feature>
<dbReference type="AlphaFoldDB" id="A0A0G1N237"/>
<dbReference type="Pfam" id="PF13365">
    <property type="entry name" value="Trypsin_2"/>
    <property type="match status" value="1"/>
</dbReference>
<proteinExistence type="predicted"/>
<dbReference type="PANTHER" id="PTHR22939:SF129">
    <property type="entry name" value="SERINE PROTEASE HTRA2, MITOCHONDRIAL"/>
    <property type="match status" value="1"/>
</dbReference>
<comment type="caution">
    <text evidence="2">The sequence shown here is derived from an EMBL/GenBank/DDBJ whole genome shotgun (WGS) entry which is preliminary data.</text>
</comment>
<dbReference type="SUPFAM" id="SSF50494">
    <property type="entry name" value="Trypsin-like serine proteases"/>
    <property type="match status" value="1"/>
</dbReference>
<reference evidence="2 3" key="1">
    <citation type="journal article" date="2015" name="Nature">
        <title>rRNA introns, odd ribosomes, and small enigmatic genomes across a large radiation of phyla.</title>
        <authorList>
            <person name="Brown C.T."/>
            <person name="Hug L.A."/>
            <person name="Thomas B.C."/>
            <person name="Sharon I."/>
            <person name="Castelle C.J."/>
            <person name="Singh A."/>
            <person name="Wilkins M.J."/>
            <person name="Williams K.H."/>
            <person name="Banfield J.F."/>
        </authorList>
    </citation>
    <scope>NUCLEOTIDE SEQUENCE [LARGE SCALE GENOMIC DNA]</scope>
</reference>
<protein>
    <submittedName>
        <fullName evidence="2">Peptidase S1 and S6, chymotrypsin/Hap</fullName>
    </submittedName>
</protein>
<accession>A0A0G1N237</accession>